<dbReference type="NCBIfam" id="TIGR02523">
    <property type="entry name" value="type_IV_pilV"/>
    <property type="match status" value="1"/>
</dbReference>
<sequence>MNHQSRGCKQQQAGMTLIEVLVAALILGLGLLGAASAQINALKYTDSARMSTQASFIAYDMLDRMRANATGDYRFSGVDVATSTSTSTSSVAGIVGQDLSDFKRNIRAFGGENARGVISVSDRQVSINIYWDDSRAEKKDAAFQSFTLTGYLADQQAARKP</sequence>
<dbReference type="NCBIfam" id="TIGR02532">
    <property type="entry name" value="IV_pilin_GFxxxE"/>
    <property type="match status" value="1"/>
</dbReference>
<dbReference type="EMBL" id="NQKI01000047">
    <property type="protein sequence ID" value="OZY57587.1"/>
    <property type="molecule type" value="Genomic_DNA"/>
</dbReference>
<name>A0A266N6I4_9PSED</name>
<dbReference type="Pfam" id="PF07963">
    <property type="entry name" value="N_methyl"/>
    <property type="match status" value="1"/>
</dbReference>
<comment type="caution">
    <text evidence="1">The sequence shown here is derived from an EMBL/GenBank/DDBJ whole genome shotgun (WGS) entry which is preliminary data.</text>
</comment>
<dbReference type="AlphaFoldDB" id="A0A266N6I4"/>
<proteinExistence type="predicted"/>
<dbReference type="PROSITE" id="PS00409">
    <property type="entry name" value="PROKAR_NTER_METHYL"/>
    <property type="match status" value="1"/>
</dbReference>
<dbReference type="InterPro" id="IPR013362">
    <property type="entry name" value="Pilus_4_PilV"/>
</dbReference>
<accession>A0A266N6I4</accession>
<dbReference type="Proteomes" id="UP000215788">
    <property type="component" value="Unassembled WGS sequence"/>
</dbReference>
<dbReference type="RefSeq" id="WP_094995101.1">
    <property type="nucleotide sequence ID" value="NZ_NQKI01000047.1"/>
</dbReference>
<dbReference type="OrthoDB" id="7031035at2"/>
<evidence type="ECO:0000313" key="2">
    <source>
        <dbReference type="Proteomes" id="UP000215788"/>
    </source>
</evidence>
<organism evidence="1 2">
    <name type="scientific">Pseudomonas lundensis</name>
    <dbReference type="NCBI Taxonomy" id="86185"/>
    <lineage>
        <taxon>Bacteria</taxon>
        <taxon>Pseudomonadati</taxon>
        <taxon>Pseudomonadota</taxon>
        <taxon>Gammaproteobacteria</taxon>
        <taxon>Pseudomonadales</taxon>
        <taxon>Pseudomonadaceae</taxon>
        <taxon>Pseudomonas</taxon>
    </lineage>
</organism>
<evidence type="ECO:0000313" key="1">
    <source>
        <dbReference type="EMBL" id="OZY57587.1"/>
    </source>
</evidence>
<protein>
    <submittedName>
        <fullName evidence="1">Type IV pilus modification protein PilV</fullName>
    </submittedName>
</protein>
<dbReference type="InterPro" id="IPR012902">
    <property type="entry name" value="N_methyl_site"/>
</dbReference>
<gene>
    <name evidence="1" type="primary">pilV</name>
    <name evidence="1" type="ORF">CJF39_20585</name>
</gene>
<reference evidence="1 2" key="1">
    <citation type="submission" date="2017-08" db="EMBL/GenBank/DDBJ databases">
        <title>Genomic and metabolic characterisation of spoilage-associated Pseudomonas species.</title>
        <authorList>
            <person name="Stanborough T."/>
            <person name="Fegan N."/>
            <person name="Powell S.M."/>
            <person name="Singh T."/>
            <person name="Tamplin M.L."/>
            <person name="Chandry P.S."/>
        </authorList>
    </citation>
    <scope>NUCLEOTIDE SEQUENCE [LARGE SCALE GENOMIC DNA]</scope>
    <source>
        <strain evidence="1 2">L1802</strain>
    </source>
</reference>